<dbReference type="AlphaFoldDB" id="A0A2K5MAE2"/>
<reference evidence="2" key="1">
    <citation type="submission" date="2025-08" db="UniProtKB">
        <authorList>
            <consortium name="Ensembl"/>
        </authorList>
    </citation>
    <scope>IDENTIFICATION</scope>
</reference>
<dbReference type="GeneTree" id="ENSGT00860000135646"/>
<reference evidence="2" key="2">
    <citation type="submission" date="2025-09" db="UniProtKB">
        <authorList>
            <consortium name="Ensembl"/>
        </authorList>
    </citation>
    <scope>IDENTIFICATION</scope>
</reference>
<evidence type="ECO:0000313" key="2">
    <source>
        <dbReference type="Ensembl" id="ENSCATP00000022137.1"/>
    </source>
</evidence>
<dbReference type="Ensembl" id="ENSCATT00000046343.1">
    <property type="protein sequence ID" value="ENSCATP00000022137.1"/>
    <property type="gene ID" value="ENSCATG00000034711.1"/>
</dbReference>
<dbReference type="OMA" id="QRPCRKA"/>
<name>A0A2K5MAE2_CERAT</name>
<protein>
    <submittedName>
        <fullName evidence="2">Uncharacterized protein</fullName>
    </submittedName>
</protein>
<accession>A0A2K5MAE2</accession>
<organism evidence="2 3">
    <name type="scientific">Cercocebus atys</name>
    <name type="common">Sooty mangabey</name>
    <name type="synonym">Cercocebus torquatus atys</name>
    <dbReference type="NCBI Taxonomy" id="9531"/>
    <lineage>
        <taxon>Eukaryota</taxon>
        <taxon>Metazoa</taxon>
        <taxon>Chordata</taxon>
        <taxon>Craniata</taxon>
        <taxon>Vertebrata</taxon>
        <taxon>Euteleostomi</taxon>
        <taxon>Mammalia</taxon>
        <taxon>Eutheria</taxon>
        <taxon>Euarchontoglires</taxon>
        <taxon>Primates</taxon>
        <taxon>Haplorrhini</taxon>
        <taxon>Catarrhini</taxon>
        <taxon>Cercopithecidae</taxon>
        <taxon>Cercopithecinae</taxon>
        <taxon>Cercocebus</taxon>
    </lineage>
</organism>
<feature type="region of interest" description="Disordered" evidence="1">
    <location>
        <begin position="27"/>
        <end position="151"/>
    </location>
</feature>
<sequence length="151" mass="16187">VPPERRGFGTRSTQQWAVEAQPRIKTLGFLPQAPQPAGGHTARGPWAVMERGAPASPTPNGQQGHKGSPGQDQPPATRPLQNPRFGGDSKRADCRAPTGSTHQTQRPCRKAVGGHYGVRTPDTEALRGRHGAPGCRHTRIHGPALQPRRCP</sequence>
<proteinExistence type="predicted"/>
<evidence type="ECO:0000313" key="3">
    <source>
        <dbReference type="Proteomes" id="UP000233060"/>
    </source>
</evidence>
<evidence type="ECO:0000256" key="1">
    <source>
        <dbReference type="SAM" id="MobiDB-lite"/>
    </source>
</evidence>
<keyword evidence="3" id="KW-1185">Reference proteome</keyword>
<dbReference type="Proteomes" id="UP000233060">
    <property type="component" value="Unassembled WGS sequence"/>
</dbReference>